<feature type="region of interest" description="Disordered" evidence="8">
    <location>
        <begin position="513"/>
        <end position="544"/>
    </location>
</feature>
<keyword evidence="2" id="KW-0597">Phosphoprotein</keyword>
<dbReference type="AlphaFoldDB" id="A0A6T6P984"/>
<feature type="domain" description="Protein kinase" evidence="9">
    <location>
        <begin position="134"/>
        <end position="392"/>
    </location>
</feature>
<gene>
    <name evidence="10" type="ORF">RMAR0315_LOCUS11061</name>
    <name evidence="11" type="ORF">RMAR0315_LOCUS11070</name>
</gene>
<dbReference type="InterPro" id="IPR008271">
    <property type="entry name" value="Ser/Thr_kinase_AS"/>
</dbReference>
<evidence type="ECO:0000256" key="4">
    <source>
        <dbReference type="ARBA" id="ARBA00022741"/>
    </source>
</evidence>
<feature type="binding site" evidence="7">
    <location>
        <position position="163"/>
    </location>
    <ligand>
        <name>ATP</name>
        <dbReference type="ChEBI" id="CHEBI:30616"/>
    </ligand>
</feature>
<dbReference type="EMBL" id="HBEK01020311">
    <property type="protein sequence ID" value="CAD8401067.1"/>
    <property type="molecule type" value="Transcribed_RNA"/>
</dbReference>
<feature type="compositionally biased region" description="Basic residues" evidence="8">
    <location>
        <begin position="513"/>
        <end position="526"/>
    </location>
</feature>
<dbReference type="InterPro" id="IPR000719">
    <property type="entry name" value="Prot_kinase_dom"/>
</dbReference>
<evidence type="ECO:0000256" key="8">
    <source>
        <dbReference type="SAM" id="MobiDB-lite"/>
    </source>
</evidence>
<dbReference type="FunFam" id="1.10.510.10:FF:000048">
    <property type="entry name" value="Protein kinase C"/>
    <property type="match status" value="1"/>
</dbReference>
<evidence type="ECO:0000256" key="2">
    <source>
        <dbReference type="ARBA" id="ARBA00022553"/>
    </source>
</evidence>
<keyword evidence="4 7" id="KW-0547">Nucleotide-binding</keyword>
<dbReference type="InterPro" id="IPR017441">
    <property type="entry name" value="Protein_kinase_ATP_BS"/>
</dbReference>
<feature type="compositionally biased region" description="Polar residues" evidence="8">
    <location>
        <begin position="565"/>
        <end position="581"/>
    </location>
</feature>
<evidence type="ECO:0000313" key="10">
    <source>
        <dbReference type="EMBL" id="CAD8401058.1"/>
    </source>
</evidence>
<name>A0A6T6P984_9RHOD</name>
<dbReference type="SUPFAM" id="SSF56112">
    <property type="entry name" value="Protein kinase-like (PK-like)"/>
    <property type="match status" value="1"/>
</dbReference>
<protein>
    <recommendedName>
        <fullName evidence="9">Protein kinase domain-containing protein</fullName>
    </recommendedName>
</protein>
<evidence type="ECO:0000259" key="9">
    <source>
        <dbReference type="PROSITE" id="PS50011"/>
    </source>
</evidence>
<dbReference type="CDD" id="cd05123">
    <property type="entry name" value="STKc_AGC"/>
    <property type="match status" value="1"/>
</dbReference>
<organism evidence="10">
    <name type="scientific">Rhodosorus marinus</name>
    <dbReference type="NCBI Taxonomy" id="101924"/>
    <lineage>
        <taxon>Eukaryota</taxon>
        <taxon>Rhodophyta</taxon>
        <taxon>Stylonematophyceae</taxon>
        <taxon>Stylonematales</taxon>
        <taxon>Stylonemataceae</taxon>
        <taxon>Rhodosorus</taxon>
    </lineage>
</organism>
<dbReference type="EMBL" id="HBEK01020300">
    <property type="protein sequence ID" value="CAD8401058.1"/>
    <property type="molecule type" value="Transcribed_RNA"/>
</dbReference>
<sequence>MALSEQNTAFVNGKLMLLEEDRLMLLVKTEPSVEGAVEVGWKGRFGIVRYRQAMGSLRGSTLMLSIKQPGKAGCSVIVPLDGSNVIVSNANTLQLRTREGVNYMWLRFKSMELEKNWLVELTSLSKKEVGLHDFEVLKPVGKGGMGKVFLARHRRTGERLALKVIDKKSVFSRDGHLQHMVDERLLLELGLGHPFLLTLRYAFQTDRNFYLATEFCEGGDLYHLLKRRRRTLSENSARQITAEVILCLEYIHQRGCVYRDLKPDNVLLDLDGHARLADFGLAKLLAKENGKYERTNSFCGTAQYTPPEMVQKKYYDQSIDLWCLGIFLYEVVEGSTPFYTRERDHMYKRIEKEQVKFSSRFSEELKDLIRGLLEKNPKHRLSLEDVKKHKFYRDVNWEKAMTKQNWKRGIYSSRERREVAKQELRMINTDKYRNLTVNEEREDGQNSGVKFFGKQREFTALLPGFNYAPDEPDEIESAVSLNTKSVSDVDDSARRVMEQAQLRHKISLKKLNLRSSRGHTLSRRSREKMSFSNSGDLETESVGSDRSASLKSGFWRRGINSWRASVSQRRSAKPNGTSPRHSASVRRSGAFVSLKRSPRPKTTMFNF</sequence>
<evidence type="ECO:0000256" key="7">
    <source>
        <dbReference type="PROSITE-ProRule" id="PRU10141"/>
    </source>
</evidence>
<keyword evidence="5" id="KW-0418">Kinase</keyword>
<evidence type="ECO:0000256" key="5">
    <source>
        <dbReference type="ARBA" id="ARBA00022777"/>
    </source>
</evidence>
<feature type="compositionally biased region" description="Polar residues" evidence="8">
    <location>
        <begin position="530"/>
        <end position="544"/>
    </location>
</feature>
<keyword evidence="1" id="KW-0723">Serine/threonine-protein kinase</keyword>
<dbReference type="GO" id="GO:0004674">
    <property type="term" value="F:protein serine/threonine kinase activity"/>
    <property type="evidence" value="ECO:0007669"/>
    <property type="project" value="UniProtKB-KW"/>
</dbReference>
<dbReference type="InterPro" id="IPR045270">
    <property type="entry name" value="STKc_AGC"/>
</dbReference>
<dbReference type="Pfam" id="PF00069">
    <property type="entry name" value="Pkinase"/>
    <property type="match status" value="1"/>
</dbReference>
<dbReference type="PROSITE" id="PS00107">
    <property type="entry name" value="PROTEIN_KINASE_ATP"/>
    <property type="match status" value="1"/>
</dbReference>
<keyword evidence="3" id="KW-0808">Transferase</keyword>
<dbReference type="PROSITE" id="PS00108">
    <property type="entry name" value="PROTEIN_KINASE_ST"/>
    <property type="match status" value="1"/>
</dbReference>
<dbReference type="SMART" id="SM00220">
    <property type="entry name" value="S_TKc"/>
    <property type="match status" value="1"/>
</dbReference>
<evidence type="ECO:0000313" key="11">
    <source>
        <dbReference type="EMBL" id="CAD8401067.1"/>
    </source>
</evidence>
<dbReference type="GO" id="GO:0005524">
    <property type="term" value="F:ATP binding"/>
    <property type="evidence" value="ECO:0007669"/>
    <property type="project" value="UniProtKB-UniRule"/>
</dbReference>
<dbReference type="Gene3D" id="3.30.200.20">
    <property type="entry name" value="Phosphorylase Kinase, domain 1"/>
    <property type="match status" value="1"/>
</dbReference>
<proteinExistence type="predicted"/>
<evidence type="ECO:0000256" key="6">
    <source>
        <dbReference type="ARBA" id="ARBA00022840"/>
    </source>
</evidence>
<evidence type="ECO:0000256" key="3">
    <source>
        <dbReference type="ARBA" id="ARBA00022679"/>
    </source>
</evidence>
<dbReference type="PROSITE" id="PS50011">
    <property type="entry name" value="PROTEIN_KINASE_DOM"/>
    <property type="match status" value="1"/>
</dbReference>
<dbReference type="Gene3D" id="1.10.510.10">
    <property type="entry name" value="Transferase(Phosphotransferase) domain 1"/>
    <property type="match status" value="1"/>
</dbReference>
<keyword evidence="6 7" id="KW-0067">ATP-binding</keyword>
<dbReference type="InterPro" id="IPR011009">
    <property type="entry name" value="Kinase-like_dom_sf"/>
</dbReference>
<evidence type="ECO:0000256" key="1">
    <source>
        <dbReference type="ARBA" id="ARBA00022527"/>
    </source>
</evidence>
<accession>A0A6T6P984</accession>
<feature type="region of interest" description="Disordered" evidence="8">
    <location>
        <begin position="565"/>
        <end position="607"/>
    </location>
</feature>
<dbReference type="PANTHER" id="PTHR24351">
    <property type="entry name" value="RIBOSOMAL PROTEIN S6 KINASE"/>
    <property type="match status" value="1"/>
</dbReference>
<reference evidence="10" key="1">
    <citation type="submission" date="2021-01" db="EMBL/GenBank/DDBJ databases">
        <authorList>
            <person name="Corre E."/>
            <person name="Pelletier E."/>
            <person name="Niang G."/>
            <person name="Scheremetjew M."/>
            <person name="Finn R."/>
            <person name="Kale V."/>
            <person name="Holt S."/>
            <person name="Cochrane G."/>
            <person name="Meng A."/>
            <person name="Brown T."/>
            <person name="Cohen L."/>
        </authorList>
    </citation>
    <scope>NUCLEOTIDE SEQUENCE</scope>
    <source>
        <strain evidence="10">UTEX LB 2760</strain>
    </source>
</reference>